<dbReference type="InterPro" id="IPR007329">
    <property type="entry name" value="FMN-bd"/>
</dbReference>
<keyword evidence="1 6" id="KW-0813">Transport</keyword>
<comment type="cofactor">
    <cofactor evidence="6">
        <name>FMN</name>
        <dbReference type="ChEBI" id="CHEBI:58210"/>
    </cofactor>
</comment>
<feature type="modified residue" description="FMN phosphoryl threonine" evidence="6">
    <location>
        <position position="176"/>
    </location>
</feature>
<dbReference type="SMART" id="SM00900">
    <property type="entry name" value="FMN_bind"/>
    <property type="match status" value="1"/>
</dbReference>
<comment type="function">
    <text evidence="6">Part of a membrane-bound complex that couples electron transfer with translocation of ions across the membrane.</text>
</comment>
<dbReference type="PANTHER" id="PTHR36118">
    <property type="entry name" value="ION-TRANSLOCATING OXIDOREDUCTASE COMPLEX SUBUNIT G"/>
    <property type="match status" value="1"/>
</dbReference>
<gene>
    <name evidence="8" type="primary">rsxG</name>
    <name evidence="6" type="synonym">rnfG</name>
    <name evidence="8" type="ORF">Q4527_12740</name>
</gene>
<dbReference type="InterPro" id="IPR010209">
    <property type="entry name" value="Ion_transpt_RnfG/RsxG"/>
</dbReference>
<dbReference type="PIRSF" id="PIRSF006091">
    <property type="entry name" value="E_trnsport_RnfG"/>
    <property type="match status" value="1"/>
</dbReference>
<keyword evidence="5 6" id="KW-0249">Electron transport</keyword>
<dbReference type="HAMAP" id="MF_00479">
    <property type="entry name" value="RsxG_RnfG"/>
    <property type="match status" value="1"/>
</dbReference>
<keyword evidence="6" id="KW-1278">Translocase</keyword>
<comment type="similarity">
    <text evidence="6">Belongs to the RnfG family.</text>
</comment>
<organism evidence="8 9">
    <name type="scientific">Alteromonas stellipolaris</name>
    <dbReference type="NCBI Taxonomy" id="233316"/>
    <lineage>
        <taxon>Bacteria</taxon>
        <taxon>Pseudomonadati</taxon>
        <taxon>Pseudomonadota</taxon>
        <taxon>Gammaproteobacteria</taxon>
        <taxon>Alteromonadales</taxon>
        <taxon>Alteromonadaceae</taxon>
        <taxon>Alteromonas/Salinimonas group</taxon>
        <taxon>Alteromonas</taxon>
    </lineage>
</organism>
<reference evidence="8" key="1">
    <citation type="submission" date="2023-07" db="EMBL/GenBank/DDBJ databases">
        <title>Genome content predicts the carbon catabolic preferences of heterotrophic bacteria.</title>
        <authorList>
            <person name="Gralka M."/>
        </authorList>
    </citation>
    <scope>NUCLEOTIDE SEQUENCE</scope>
    <source>
        <strain evidence="8">F2M12</strain>
    </source>
</reference>
<evidence type="ECO:0000256" key="4">
    <source>
        <dbReference type="ARBA" id="ARBA00022643"/>
    </source>
</evidence>
<sequence length="222" mass="23915">MVKETLIKNGLMLSAFAIVGTALIALTYNGTADRIAQQQKQKLLSILNEVVPHELHDNELYADCTSVVSSNLGTQEPHTAYRARINGEPAALAIEATAPDGYSGDIALVIGVDTQMNVLGVRVLEHKETPGLGDKIELAISDWITSFTGKHFSVSALPVWQVKKDGGEFDQFTGATITPRAVVSAVKNALLYVQDNQQILFSAPNLCGIENDLLPTNEVLSE</sequence>
<dbReference type="GO" id="GO:0010181">
    <property type="term" value="F:FMN binding"/>
    <property type="evidence" value="ECO:0007669"/>
    <property type="project" value="InterPro"/>
</dbReference>
<evidence type="ECO:0000256" key="2">
    <source>
        <dbReference type="ARBA" id="ARBA00022553"/>
    </source>
</evidence>
<dbReference type="PANTHER" id="PTHR36118:SF1">
    <property type="entry name" value="ION-TRANSLOCATING OXIDOREDUCTASE COMPLEX SUBUNIT G"/>
    <property type="match status" value="1"/>
</dbReference>
<evidence type="ECO:0000313" key="9">
    <source>
        <dbReference type="Proteomes" id="UP001170717"/>
    </source>
</evidence>
<dbReference type="Proteomes" id="UP001170717">
    <property type="component" value="Unassembled WGS sequence"/>
</dbReference>
<protein>
    <recommendedName>
        <fullName evidence="6">Ion-translocating oxidoreductase complex subunit G</fullName>
        <ecNumber evidence="6">7.-.-.-</ecNumber>
    </recommendedName>
    <alternativeName>
        <fullName evidence="6">Rnf electron transport complex subunit G</fullName>
    </alternativeName>
</protein>
<keyword evidence="6" id="KW-0472">Membrane</keyword>
<keyword evidence="4 6" id="KW-0288">FMN</keyword>
<dbReference type="RefSeq" id="WP_303538566.1">
    <property type="nucleotide sequence ID" value="NZ_JAUOQI010000008.1"/>
</dbReference>
<dbReference type="EC" id="7.-.-.-" evidence="6"/>
<accession>A0AAW7Z7F9</accession>
<comment type="subcellular location">
    <subcellularLocation>
        <location evidence="6">Cell inner membrane</location>
        <topology evidence="6">Single-pass membrane protein</topology>
    </subcellularLocation>
</comment>
<dbReference type="NCBIfam" id="NF002519">
    <property type="entry name" value="PRK01908.1"/>
    <property type="match status" value="1"/>
</dbReference>
<dbReference type="AlphaFoldDB" id="A0AAW7Z7F9"/>
<comment type="subunit">
    <text evidence="6">The complex is composed of six subunits: RnfA, RnfB, RnfC, RnfD, RnfE and RnfG.</text>
</comment>
<evidence type="ECO:0000256" key="6">
    <source>
        <dbReference type="HAMAP-Rule" id="MF_00479"/>
    </source>
</evidence>
<evidence type="ECO:0000256" key="5">
    <source>
        <dbReference type="ARBA" id="ARBA00022982"/>
    </source>
</evidence>
<keyword evidence="6" id="KW-0812">Transmembrane</keyword>
<dbReference type="EMBL" id="JAUOQI010000008">
    <property type="protein sequence ID" value="MDO6578267.1"/>
    <property type="molecule type" value="Genomic_DNA"/>
</dbReference>
<dbReference type="NCBIfam" id="TIGR01947">
    <property type="entry name" value="rnfG"/>
    <property type="match status" value="1"/>
</dbReference>
<proteinExistence type="inferred from homology"/>
<keyword evidence="6" id="KW-1133">Transmembrane helix</keyword>
<keyword evidence="3 6" id="KW-0285">Flavoprotein</keyword>
<dbReference type="Pfam" id="PF04205">
    <property type="entry name" value="FMN_bind"/>
    <property type="match status" value="1"/>
</dbReference>
<dbReference type="GO" id="GO:0009055">
    <property type="term" value="F:electron transfer activity"/>
    <property type="evidence" value="ECO:0007669"/>
    <property type="project" value="InterPro"/>
</dbReference>
<evidence type="ECO:0000259" key="7">
    <source>
        <dbReference type="SMART" id="SM00900"/>
    </source>
</evidence>
<feature type="domain" description="FMN-binding" evidence="7">
    <location>
        <begin position="101"/>
        <end position="193"/>
    </location>
</feature>
<evidence type="ECO:0000313" key="8">
    <source>
        <dbReference type="EMBL" id="MDO6578267.1"/>
    </source>
</evidence>
<evidence type="ECO:0000256" key="3">
    <source>
        <dbReference type="ARBA" id="ARBA00022630"/>
    </source>
</evidence>
<dbReference type="GO" id="GO:0022900">
    <property type="term" value="P:electron transport chain"/>
    <property type="evidence" value="ECO:0007669"/>
    <property type="project" value="UniProtKB-UniRule"/>
</dbReference>
<name>A0AAW7Z7F9_9ALTE</name>
<dbReference type="GO" id="GO:0005886">
    <property type="term" value="C:plasma membrane"/>
    <property type="evidence" value="ECO:0007669"/>
    <property type="project" value="UniProtKB-SubCell"/>
</dbReference>
<keyword evidence="6" id="KW-1003">Cell membrane</keyword>
<evidence type="ECO:0000256" key="1">
    <source>
        <dbReference type="ARBA" id="ARBA00022448"/>
    </source>
</evidence>
<keyword evidence="6" id="KW-0997">Cell inner membrane</keyword>
<comment type="caution">
    <text evidence="8">The sequence shown here is derived from an EMBL/GenBank/DDBJ whole genome shotgun (WGS) entry which is preliminary data.</text>
</comment>
<keyword evidence="2 6" id="KW-0597">Phosphoprotein</keyword>